<keyword evidence="4" id="KW-1185">Reference proteome</keyword>
<sequence length="154" mass="17637">MKRYWKILIFTLLLSTQALFGTQVMAASDAIYTTHFSDKALKGYDTVAYFTQGKAVQGSKQFKTTYQGAVWWFSSKKNLIAFKAEPKKYAPQYGGYCAWALGADNSLAPGSPLQWTIYNKKLYINYDQNIQDKFLANMEDLIESADQRWPKILE</sequence>
<evidence type="ECO:0000313" key="4">
    <source>
        <dbReference type="Proteomes" id="UP000348942"/>
    </source>
</evidence>
<dbReference type="EMBL" id="CP045699">
    <property type="protein sequence ID" value="QGA65957.1"/>
    <property type="molecule type" value="Genomic_DNA"/>
</dbReference>
<feature type="domain" description="YHS" evidence="2">
    <location>
        <begin position="47"/>
        <end position="93"/>
    </location>
</feature>
<dbReference type="RefSeq" id="WP_153448094.1">
    <property type="nucleotide sequence ID" value="NZ_CP045699.1"/>
</dbReference>
<keyword evidence="1" id="KW-0732">Signal</keyword>
<accession>A0A5Q0TLP2</accession>
<organism evidence="3 4">
    <name type="scientific">Vibrio algicola</name>
    <dbReference type="NCBI Taxonomy" id="2662262"/>
    <lineage>
        <taxon>Bacteria</taxon>
        <taxon>Pseudomonadati</taxon>
        <taxon>Pseudomonadota</taxon>
        <taxon>Gammaproteobacteria</taxon>
        <taxon>Vibrionales</taxon>
        <taxon>Vibrionaceae</taxon>
        <taxon>Vibrio</taxon>
    </lineage>
</organism>
<name>A0A5Q0TLP2_9VIBR</name>
<evidence type="ECO:0000256" key="1">
    <source>
        <dbReference type="SAM" id="SignalP"/>
    </source>
</evidence>
<dbReference type="InterPro" id="IPR007029">
    <property type="entry name" value="YHS_dom"/>
</dbReference>
<evidence type="ECO:0000259" key="2">
    <source>
        <dbReference type="Pfam" id="PF04945"/>
    </source>
</evidence>
<protein>
    <submittedName>
        <fullName evidence="3">YHS domain-containing protein</fullName>
    </submittedName>
</protein>
<dbReference type="Pfam" id="PF04945">
    <property type="entry name" value="YHS"/>
    <property type="match status" value="1"/>
</dbReference>
<dbReference type="AlphaFoldDB" id="A0A5Q0TLP2"/>
<proteinExistence type="predicted"/>
<gene>
    <name evidence="3" type="ORF">GFB47_00920</name>
</gene>
<reference evidence="3 4" key="1">
    <citation type="submission" date="2019-10" db="EMBL/GenBank/DDBJ databases">
        <title>Vibrio sp. nov., isolated from Coralline algae surface.</title>
        <authorList>
            <person name="Geng Y."/>
            <person name="Zhang X."/>
        </authorList>
    </citation>
    <scope>NUCLEOTIDE SEQUENCE [LARGE SCALE GENOMIC DNA]</scope>
    <source>
        <strain evidence="3 4">SM1977</strain>
    </source>
</reference>
<evidence type="ECO:0000313" key="3">
    <source>
        <dbReference type="EMBL" id="QGA65957.1"/>
    </source>
</evidence>
<dbReference type="Proteomes" id="UP000348942">
    <property type="component" value="Chromosome 1"/>
</dbReference>
<feature type="chain" id="PRO_5024315188" evidence="1">
    <location>
        <begin position="27"/>
        <end position="154"/>
    </location>
</feature>
<dbReference type="NCBIfam" id="NF041384">
    <property type="entry name" value="YHS_seleno_dom"/>
    <property type="match status" value="1"/>
</dbReference>
<feature type="signal peptide" evidence="1">
    <location>
        <begin position="1"/>
        <end position="26"/>
    </location>
</feature>